<proteinExistence type="predicted"/>
<feature type="transmembrane region" description="Helical" evidence="1">
    <location>
        <begin position="12"/>
        <end position="34"/>
    </location>
</feature>
<evidence type="ECO:0000313" key="3">
    <source>
        <dbReference type="WBParaSite" id="ACRNAN_scaffold181.g6725.t1"/>
    </source>
</evidence>
<accession>A0A914D320</accession>
<name>A0A914D320_9BILA</name>
<evidence type="ECO:0000256" key="1">
    <source>
        <dbReference type="SAM" id="Phobius"/>
    </source>
</evidence>
<keyword evidence="1" id="KW-0472">Membrane</keyword>
<keyword evidence="2" id="KW-1185">Reference proteome</keyword>
<dbReference type="Proteomes" id="UP000887540">
    <property type="component" value="Unplaced"/>
</dbReference>
<dbReference type="AlphaFoldDB" id="A0A914D320"/>
<dbReference type="WBParaSite" id="ACRNAN_scaffold181.g6725.t1">
    <property type="protein sequence ID" value="ACRNAN_scaffold181.g6725.t1"/>
    <property type="gene ID" value="ACRNAN_scaffold181.g6725"/>
</dbReference>
<protein>
    <submittedName>
        <fullName evidence="3">Uncharacterized protein</fullName>
    </submittedName>
</protein>
<reference evidence="3" key="1">
    <citation type="submission" date="2022-11" db="UniProtKB">
        <authorList>
            <consortium name="WormBaseParasite"/>
        </authorList>
    </citation>
    <scope>IDENTIFICATION</scope>
</reference>
<evidence type="ECO:0000313" key="2">
    <source>
        <dbReference type="Proteomes" id="UP000887540"/>
    </source>
</evidence>
<keyword evidence="1" id="KW-0812">Transmembrane</keyword>
<sequence length="313" mass="37057">MIFKQSVRRDLHILVVFIPILVENTVLFASNVLLPEYRAVLPDHVYQKLLTLYKNKDLLMVDKLKELNDLWMNLPDNVLEKLPIPRAFRKLPYDVQQRIRNIYYNKQIPFEEKLDRLDEILGTLPQDQLKLIPIQVELPQLLEYHVSVLMHFNGYFETERLRKYLSQEMFDSLVTILINRQIPEASRAQLVGKLLKEAYERDPTHFPLPMGDDDNGTIPDSFKRAGLHLMFSKNPLDNSEPFEPLIEELMELRERHKPQKFRSDQLLNLMYGDDFSIEKALMDDIDRQKTIAQTEKWQQIDHFMSKIKGEIIV</sequence>
<keyword evidence="1" id="KW-1133">Transmembrane helix</keyword>
<organism evidence="2 3">
    <name type="scientific">Acrobeloides nanus</name>
    <dbReference type="NCBI Taxonomy" id="290746"/>
    <lineage>
        <taxon>Eukaryota</taxon>
        <taxon>Metazoa</taxon>
        <taxon>Ecdysozoa</taxon>
        <taxon>Nematoda</taxon>
        <taxon>Chromadorea</taxon>
        <taxon>Rhabditida</taxon>
        <taxon>Tylenchina</taxon>
        <taxon>Cephalobomorpha</taxon>
        <taxon>Cephaloboidea</taxon>
        <taxon>Cephalobidae</taxon>
        <taxon>Acrobeloides</taxon>
    </lineage>
</organism>